<accession>A0A6N7L009</accession>
<evidence type="ECO:0000256" key="2">
    <source>
        <dbReference type="SAM" id="MobiDB-lite"/>
    </source>
</evidence>
<dbReference type="InterPro" id="IPR013216">
    <property type="entry name" value="Methyltransf_11"/>
</dbReference>
<evidence type="ECO:0000256" key="1">
    <source>
        <dbReference type="SAM" id="Coils"/>
    </source>
</evidence>
<dbReference type="Gene3D" id="3.40.50.150">
    <property type="entry name" value="Vaccinia Virus protein VP39"/>
    <property type="match status" value="1"/>
</dbReference>
<dbReference type="Gene3D" id="3.40.50.300">
    <property type="entry name" value="P-loop containing nucleotide triphosphate hydrolases"/>
    <property type="match status" value="1"/>
</dbReference>
<proteinExistence type="predicted"/>
<feature type="compositionally biased region" description="Low complexity" evidence="2">
    <location>
        <begin position="2037"/>
        <end position="2051"/>
    </location>
</feature>
<dbReference type="InterPro" id="IPR029063">
    <property type="entry name" value="SAM-dependent_MTases_sf"/>
</dbReference>
<dbReference type="SMART" id="SM00487">
    <property type="entry name" value="DEXDc"/>
    <property type="match status" value="1"/>
</dbReference>
<gene>
    <name evidence="4" type="ORF">F7Q99_30735</name>
</gene>
<sequence>MLEKLRLLEEEGRPATEDEQSVLARWSGWGALPRIFEPRPQRPAFQDDASYDRAAARWDALDSLRFKIRAHLSDTEWNAARHNTLNAHYTDAALVDTIWGAMRTMGFDGGSVLEPGSGSGNFISAAPQDTSHQIRMTGVELDPVTAAISRHLYPDAQIITAGLEDVRLPEASFDAVVGNVPFGRYQPYDPVHNKDRALSIHDLFVLKSLAATRPGGVVALITSRYTLDAKDSAARERMYELGDLIGAVRLPAGAHQAAAGTDVVTDVLFLRRRERGERRGSDRWLHAQEQVLPGHSEPVRCNAYFEDNPGHVLGGLRARLGQFGPELTVDGSGLDASQRLSEVAQDIAREAFENGRGATATAGEQSRALAIAPAGAAEGSLGLDEAGRPTIVEAGRMVPLDVHPDQYDRLVQLIVLKQQVLGLYAAEAATDAAGETPELAARRTQLREAYGAYRKSSPSLAKPRQTRTFTPKEARERAEAQGLTAVPDAWKWPTAYALIADDPDASLLFGLETWDDDTKTATEQKVLTQRVLEPRVLPERAQDPEDALALALEHDGGVLHLSRVAQLLGVDEAEAERQLGPLAFRDPAQDGAWEPRTRYLSGNVRTKLQQAQESAASDPAYEVNVVALQQVQPDDLSPAEIKAKVGAPWIPVDVYTQFLRDLGMPDAEVLYVGGTTWEVKGAQHGDAATSQWGTEKRSAGALFEAMLRQTDSAIKVTWRDRDGNVHVDEDATAEAAEKVTHLRDAFDDWIWNDEQRSVRLTRIYNDQFNNLVLPEHSAEPLTLPGAVSDWVMRPHQNQAIRQILSQPTNLLAHVVGAGKTATMAAGAMELRRTGMATKPCIVVPNHMLKQWTGEFRQLYPNAKLLAISASDLGASKRAKFMARIAGGDWDAVILTHEAFTRVPLRPETIQGYMDREIGNLRGQLDAAVGAGLSDRTVKQIENSIANAEARLKAEIDKTQGTGVFLEDTGIDYVFLDEAHEFKNLRTVSAIPGAAIEGSAKATKLHMVLDMLREKSTTGRVATLATGTPVANSVTEAYVLMRYLAPELLESMGLEAFDNWAATFGEVVSALEPDPKGGGYRFKARFSRFFNVPEMMRVYHTFADVQMAEDLNLPVPAIRSGKDNQRGESIVVDTTRAQREFLTSLKNQPWISEPGGVLKALGLGLRASLDMRLVGGEEEQGSKLQDVAEQVHQVWLANKDNVYPVSSKDPTAQPLPGALQLVFLDEGTPGSSAEHAVDLYADLRDKLAAAGMPRESIRFIHEANTDAKKERLFADCRSGKVAVLIGSTQKMGTGTNVQSRAIALHHVSYPWRPADMAQRDGRLERQGNLHMPEIPGTPDDVRVFYYLTAGTFDEFRLNALARKARFIAQVQRRSFNIREIEDIGDEAMNLGLLNALASGDPTILQHVEATAERARMQSLSRSWDRAHDRQAREIQDLTAFLDEADTALAAMRSALPKTTPTAGDAFAMTLGDQAHHERDKAAHALGAHLEAIARDTTLPRGRQIPLGTMGGHAFHAEIAYDRNANRLLKLRFPWGHVVPLGHREDRGVWHAQKVTTATGRGAVQSLEAFIARLGDDTKKLAAEVELRRARRDELVGKLQDKADNPYREHARSLEREERLLGRLVILNEKIAERSEQLQHAGGHASQESEAELAALQAEAADLERQIDDEHAVQRTAAEEAESAKPTMAGAAAEAEPTDTAPAPESQTTGRNEPPDHVVQGSSDAADESSGTTAKDETPAPAPQEAAPSREGTTMAIETSTAGPLTPGTGWEEPALFDDGLSDDEPSPISADRAAQPEGADVAAATTELPREQAKEEERVVAEAVARPDIPVEEPPAEAAEDIPDLEEPEKPAPDFGSLVHDDLQNSFGPARRYISEILSPEAADSVAREFDAHSASIAKMRAQLGLDDDDVPAMFKPAPEEVNHAQAAKGAFERVRAYMAQHYGRSESWAQVANVWAGPGRIQKALKEAAGDRYPEVSKDRRWREFFGGVARDTAEVVSKATSKLARTFETDRVAHKLLTTFATSAGNYAAKGRGDTPQAAPAAPAVASAQARNSGQIDLAARGMKPIANVAGPKTTPRQPDQPAPQTPTQVRGSGAEI</sequence>
<name>A0A6N7L009_9ACTN</name>
<feature type="compositionally biased region" description="Low complexity" evidence="2">
    <location>
        <begin position="1682"/>
        <end position="1703"/>
    </location>
</feature>
<feature type="compositionally biased region" description="Acidic residues" evidence="2">
    <location>
        <begin position="1829"/>
        <end position="1846"/>
    </location>
</feature>
<evidence type="ECO:0000259" key="3">
    <source>
        <dbReference type="SMART" id="SM00487"/>
    </source>
</evidence>
<feature type="region of interest" description="Disordered" evidence="2">
    <location>
        <begin position="1672"/>
        <end position="1861"/>
    </location>
</feature>
<dbReference type="SUPFAM" id="SSF53335">
    <property type="entry name" value="S-adenosyl-L-methionine-dependent methyltransferases"/>
    <property type="match status" value="1"/>
</dbReference>
<reference evidence="4 5" key="1">
    <citation type="submission" date="2019-09" db="EMBL/GenBank/DDBJ databases">
        <title>Genome Sequences of Streptomyces kaniharaensis ATCC 21070.</title>
        <authorList>
            <person name="Zhu W."/>
            <person name="De Crecy-Lagard V."/>
            <person name="Richards N.G."/>
        </authorList>
    </citation>
    <scope>NUCLEOTIDE SEQUENCE [LARGE SCALE GENOMIC DNA]</scope>
    <source>
        <strain evidence="4 5">SF-557</strain>
    </source>
</reference>
<dbReference type="SUPFAM" id="SSF52540">
    <property type="entry name" value="P-loop containing nucleoside triphosphate hydrolases"/>
    <property type="match status" value="2"/>
</dbReference>
<dbReference type="CDD" id="cd02440">
    <property type="entry name" value="AdoMet_MTases"/>
    <property type="match status" value="1"/>
</dbReference>
<feature type="compositionally biased region" description="Basic and acidic residues" evidence="2">
    <location>
        <begin position="1807"/>
        <end position="1819"/>
    </location>
</feature>
<dbReference type="Pfam" id="PF00176">
    <property type="entry name" value="SNF2-rel_dom"/>
    <property type="match status" value="1"/>
</dbReference>
<keyword evidence="5" id="KW-1185">Reference proteome</keyword>
<dbReference type="Proteomes" id="UP000450000">
    <property type="component" value="Unassembled WGS sequence"/>
</dbReference>
<dbReference type="PRINTS" id="PR00507">
    <property type="entry name" value="N12N6MTFRASE"/>
</dbReference>
<protein>
    <recommendedName>
        <fullName evidence="3">Helicase ATP-binding domain-containing protein</fullName>
    </recommendedName>
</protein>
<organism evidence="4 5">
    <name type="scientific">Streptomyces kaniharaensis</name>
    <dbReference type="NCBI Taxonomy" id="212423"/>
    <lineage>
        <taxon>Bacteria</taxon>
        <taxon>Bacillati</taxon>
        <taxon>Actinomycetota</taxon>
        <taxon>Actinomycetes</taxon>
        <taxon>Kitasatosporales</taxon>
        <taxon>Streptomycetaceae</taxon>
        <taxon>Streptomyces</taxon>
    </lineage>
</organism>
<feature type="region of interest" description="Disordered" evidence="2">
    <location>
        <begin position="2030"/>
        <end position="2098"/>
    </location>
</feature>
<dbReference type="InterPro" id="IPR038718">
    <property type="entry name" value="SNF2-like_sf"/>
</dbReference>
<dbReference type="OrthoDB" id="5318045at2"/>
<evidence type="ECO:0000313" key="4">
    <source>
        <dbReference type="EMBL" id="MQS16455.1"/>
    </source>
</evidence>
<dbReference type="InterPro" id="IPR000330">
    <property type="entry name" value="SNF2_N"/>
</dbReference>
<evidence type="ECO:0000313" key="5">
    <source>
        <dbReference type="Proteomes" id="UP000450000"/>
    </source>
</evidence>
<feature type="coiled-coil region" evidence="1">
    <location>
        <begin position="1644"/>
        <end position="1671"/>
    </location>
</feature>
<dbReference type="GO" id="GO:0008757">
    <property type="term" value="F:S-adenosylmethionine-dependent methyltransferase activity"/>
    <property type="evidence" value="ECO:0007669"/>
    <property type="project" value="InterPro"/>
</dbReference>
<keyword evidence="1" id="KW-0175">Coiled coil</keyword>
<dbReference type="Pfam" id="PF08241">
    <property type="entry name" value="Methyltransf_11"/>
    <property type="match status" value="1"/>
</dbReference>
<feature type="domain" description="Helicase ATP-binding" evidence="3">
    <location>
        <begin position="788"/>
        <end position="1059"/>
    </location>
</feature>
<dbReference type="Gene3D" id="3.40.50.10810">
    <property type="entry name" value="Tandem AAA-ATPase domain"/>
    <property type="match status" value="2"/>
</dbReference>
<dbReference type="InterPro" id="IPR052933">
    <property type="entry name" value="DNA_Protect_Modify"/>
</dbReference>
<dbReference type="InterPro" id="IPR027417">
    <property type="entry name" value="P-loop_NTPase"/>
</dbReference>
<comment type="caution">
    <text evidence="4">The sequence shown here is derived from an EMBL/GenBank/DDBJ whole genome shotgun (WGS) entry which is preliminary data.</text>
</comment>
<dbReference type="InterPro" id="IPR014001">
    <property type="entry name" value="Helicase_ATP-bd"/>
</dbReference>
<dbReference type="PANTHER" id="PTHR41313:SF1">
    <property type="entry name" value="DNA METHYLASE ADENINE-SPECIFIC DOMAIN-CONTAINING PROTEIN"/>
    <property type="match status" value="1"/>
</dbReference>
<dbReference type="PANTHER" id="PTHR41313">
    <property type="entry name" value="ADENINE-SPECIFIC METHYLTRANSFERASE"/>
    <property type="match status" value="1"/>
</dbReference>
<dbReference type="GO" id="GO:0005524">
    <property type="term" value="F:ATP binding"/>
    <property type="evidence" value="ECO:0007669"/>
    <property type="project" value="InterPro"/>
</dbReference>
<dbReference type="RefSeq" id="WP_153467291.1">
    <property type="nucleotide sequence ID" value="NZ_WBOF01000002.1"/>
</dbReference>
<dbReference type="EMBL" id="WBOF01000002">
    <property type="protein sequence ID" value="MQS16455.1"/>
    <property type="molecule type" value="Genomic_DNA"/>
</dbReference>